<evidence type="ECO:0000313" key="3">
    <source>
        <dbReference type="EMBL" id="NOV00953.1"/>
    </source>
</evidence>
<keyword evidence="1" id="KW-0732">Signal</keyword>
<organism evidence="3 4">
    <name type="scientific">Paenibacillus planticolens</name>
    <dbReference type="NCBI Taxonomy" id="2654976"/>
    <lineage>
        <taxon>Bacteria</taxon>
        <taxon>Bacillati</taxon>
        <taxon>Bacillota</taxon>
        <taxon>Bacilli</taxon>
        <taxon>Bacillales</taxon>
        <taxon>Paenibacillaceae</taxon>
        <taxon>Paenibacillus</taxon>
    </lineage>
</organism>
<proteinExistence type="predicted"/>
<keyword evidence="4" id="KW-1185">Reference proteome</keyword>
<name>A0ABX1ZMZ7_9BACL</name>
<dbReference type="Pfam" id="PF07833">
    <property type="entry name" value="Cu_amine_oxidN1"/>
    <property type="match status" value="1"/>
</dbReference>
<evidence type="ECO:0000256" key="1">
    <source>
        <dbReference type="SAM" id="SignalP"/>
    </source>
</evidence>
<protein>
    <recommendedName>
        <fullName evidence="2">Copper amine oxidase-like N-terminal domain-containing protein</fullName>
    </recommendedName>
</protein>
<comment type="caution">
    <text evidence="3">The sequence shown here is derived from an EMBL/GenBank/DDBJ whole genome shotgun (WGS) entry which is preliminary data.</text>
</comment>
<gene>
    <name evidence="3" type="ORF">GC097_13105</name>
</gene>
<dbReference type="RefSeq" id="WP_171683784.1">
    <property type="nucleotide sequence ID" value="NZ_WHNZ01000023.1"/>
</dbReference>
<dbReference type="SUPFAM" id="SSF55383">
    <property type="entry name" value="Copper amine oxidase, domain N"/>
    <property type="match status" value="1"/>
</dbReference>
<evidence type="ECO:0000259" key="2">
    <source>
        <dbReference type="Pfam" id="PF07833"/>
    </source>
</evidence>
<reference evidence="3 4" key="1">
    <citation type="submission" date="2019-10" db="EMBL/GenBank/DDBJ databases">
        <title>Description of Paenibacillus pedi sp. nov.</title>
        <authorList>
            <person name="Carlier A."/>
            <person name="Qi S."/>
        </authorList>
    </citation>
    <scope>NUCLEOTIDE SEQUENCE [LARGE SCALE GENOMIC DNA]</scope>
    <source>
        <strain evidence="3 4">LMG 31457</strain>
    </source>
</reference>
<dbReference type="InterPro" id="IPR012854">
    <property type="entry name" value="Cu_amine_oxidase-like_N"/>
</dbReference>
<dbReference type="Proteomes" id="UP000618579">
    <property type="component" value="Unassembled WGS sequence"/>
</dbReference>
<evidence type="ECO:0000313" key="4">
    <source>
        <dbReference type="Proteomes" id="UP000618579"/>
    </source>
</evidence>
<feature type="chain" id="PRO_5046718297" description="Copper amine oxidase-like N-terminal domain-containing protein" evidence="1">
    <location>
        <begin position="26"/>
        <end position="322"/>
    </location>
</feature>
<feature type="signal peptide" evidence="1">
    <location>
        <begin position="1"/>
        <end position="25"/>
    </location>
</feature>
<accession>A0ABX1ZMZ7</accession>
<dbReference type="EMBL" id="WHNZ01000023">
    <property type="protein sequence ID" value="NOV00953.1"/>
    <property type="molecule type" value="Genomic_DNA"/>
</dbReference>
<sequence length="322" mass="35514">MKKKTMIATGILSTLTFSIAAGAFADSSLTEIKAFLNPSVHVSVSGNENALKDEQGNQVTPLTYNDSIYLPLRGVAQSLGYQVYWDGTNHTALLQEKSDYLTFREDEKLIQEKYGYTLQIPSSLGGKVRPTVWPQEALVHGIQSGKLSQKVQSATDILYLPKNLGSPASLMATVEVFNQADWTAAPHDAQDKVLGSKGNYVYILHNEQKNPFERQSDDYTIYQQAVSQLSVNEYYLILKHAVTGDPSIVSQLIGKWTEQQKGTLMELTADGVLYRAGVAVGNYLLLDSEHIKFVADKQVSTVPFKVDGDSLVIAGQTFKRNN</sequence>
<feature type="domain" description="Copper amine oxidase-like N-terminal" evidence="2">
    <location>
        <begin position="58"/>
        <end position="109"/>
    </location>
</feature>
<dbReference type="InterPro" id="IPR036582">
    <property type="entry name" value="Mao_N_sf"/>
</dbReference>